<keyword evidence="3" id="KW-0433">Leucine-rich repeat</keyword>
<dbReference type="SUPFAM" id="SSF52047">
    <property type="entry name" value="RNI-like"/>
    <property type="match status" value="1"/>
</dbReference>
<dbReference type="InterPro" id="IPR032675">
    <property type="entry name" value="LRR_dom_sf"/>
</dbReference>
<reference evidence="6" key="2">
    <citation type="submission" date="2016-06" db="EMBL/GenBank/DDBJ databases">
        <title>The genome of a short-lived fish provides insights into sex chromosome evolution and the genetic control of aging.</title>
        <authorList>
            <person name="Reichwald K."/>
            <person name="Felder M."/>
            <person name="Petzold A."/>
            <person name="Koch P."/>
            <person name="Groth M."/>
            <person name="Platzer M."/>
        </authorList>
    </citation>
    <scope>NUCLEOTIDE SEQUENCE</scope>
    <source>
        <tissue evidence="6">Brain</tissue>
    </source>
</reference>
<feature type="compositionally biased region" description="Polar residues" evidence="5">
    <location>
        <begin position="136"/>
        <end position="148"/>
    </location>
</feature>
<dbReference type="EMBL" id="HAEI01006863">
    <property type="protein sequence ID" value="SBR99417.1"/>
    <property type="molecule type" value="Transcribed_RNA"/>
</dbReference>
<keyword evidence="4" id="KW-0677">Repeat</keyword>
<protein>
    <submittedName>
        <fullName evidence="6">X-ray radiation resistance associated 1</fullName>
    </submittedName>
</protein>
<dbReference type="PANTHER" id="PTHR22710:SF2">
    <property type="entry name" value="X-RAY RADIATION RESISTANCE-ASSOCIATED PROTEIN 1"/>
    <property type="match status" value="1"/>
</dbReference>
<name>A0A1A8R106_9TELE</name>
<dbReference type="PROSITE" id="PS51450">
    <property type="entry name" value="LRR"/>
    <property type="match status" value="1"/>
</dbReference>
<evidence type="ECO:0000256" key="5">
    <source>
        <dbReference type="SAM" id="MobiDB-lite"/>
    </source>
</evidence>
<reference evidence="6" key="1">
    <citation type="submission" date="2016-05" db="EMBL/GenBank/DDBJ databases">
        <authorList>
            <person name="Lavstsen T."/>
            <person name="Jespersen J.S."/>
        </authorList>
    </citation>
    <scope>NUCLEOTIDE SEQUENCE</scope>
    <source>
        <tissue evidence="6">Brain</tissue>
    </source>
</reference>
<sequence length="189" mass="21417">MLDNNRLSSEVFYSLTNLKRLKTLNLQGNRISEIPQLQLRDVSKPGQLPAAEREDEAHTESRTDIHERLKTLKTFHTSSWEKDLKGFSLPLPELQHLNLADNKITAEEALIGAAFFLKLSELRTLAFLDLLSPKETWNNNKGKENTGSGEDPPKGVHGFQTEGEETHPKGDKKSIFERRRLSEKNSGID</sequence>
<keyword evidence="2" id="KW-0963">Cytoplasm</keyword>
<dbReference type="GO" id="GO:0005634">
    <property type="term" value="C:nucleus"/>
    <property type="evidence" value="ECO:0007669"/>
    <property type="project" value="TreeGrafter"/>
</dbReference>
<feature type="region of interest" description="Disordered" evidence="5">
    <location>
        <begin position="136"/>
        <end position="189"/>
    </location>
</feature>
<dbReference type="Pfam" id="PF00560">
    <property type="entry name" value="LRR_1"/>
    <property type="match status" value="1"/>
</dbReference>
<dbReference type="SMART" id="SM00369">
    <property type="entry name" value="LRR_TYP"/>
    <property type="match status" value="2"/>
</dbReference>
<evidence type="ECO:0000256" key="4">
    <source>
        <dbReference type="ARBA" id="ARBA00022737"/>
    </source>
</evidence>
<evidence type="ECO:0000256" key="3">
    <source>
        <dbReference type="ARBA" id="ARBA00022614"/>
    </source>
</evidence>
<dbReference type="GO" id="GO:0005737">
    <property type="term" value="C:cytoplasm"/>
    <property type="evidence" value="ECO:0007669"/>
    <property type="project" value="UniProtKB-SubCell"/>
</dbReference>
<feature type="compositionally biased region" description="Basic and acidic residues" evidence="5">
    <location>
        <begin position="51"/>
        <end position="62"/>
    </location>
</feature>
<dbReference type="InterPro" id="IPR001611">
    <property type="entry name" value="Leu-rich_rpt"/>
</dbReference>
<evidence type="ECO:0000256" key="2">
    <source>
        <dbReference type="ARBA" id="ARBA00022490"/>
    </source>
</evidence>
<dbReference type="InterPro" id="IPR003591">
    <property type="entry name" value="Leu-rich_rpt_typical-subtyp"/>
</dbReference>
<feature type="region of interest" description="Disordered" evidence="5">
    <location>
        <begin position="43"/>
        <end position="62"/>
    </location>
</feature>
<organism evidence="6">
    <name type="scientific">Nothobranchius rachovii</name>
    <name type="common">bluefin notho</name>
    <dbReference type="NCBI Taxonomy" id="451742"/>
    <lineage>
        <taxon>Eukaryota</taxon>
        <taxon>Metazoa</taxon>
        <taxon>Chordata</taxon>
        <taxon>Craniata</taxon>
        <taxon>Vertebrata</taxon>
        <taxon>Euteleostomi</taxon>
        <taxon>Actinopterygii</taxon>
        <taxon>Neopterygii</taxon>
        <taxon>Teleostei</taxon>
        <taxon>Neoteleostei</taxon>
        <taxon>Acanthomorphata</taxon>
        <taxon>Ovalentaria</taxon>
        <taxon>Atherinomorphae</taxon>
        <taxon>Cyprinodontiformes</taxon>
        <taxon>Nothobranchiidae</taxon>
        <taxon>Nothobranchius</taxon>
    </lineage>
</organism>
<proteinExistence type="predicted"/>
<feature type="compositionally biased region" description="Basic and acidic residues" evidence="5">
    <location>
        <begin position="164"/>
        <end position="183"/>
    </location>
</feature>
<evidence type="ECO:0000256" key="1">
    <source>
        <dbReference type="ARBA" id="ARBA00004496"/>
    </source>
</evidence>
<accession>A0A1A8R106</accession>
<dbReference type="Gene3D" id="3.80.10.10">
    <property type="entry name" value="Ribonuclease Inhibitor"/>
    <property type="match status" value="1"/>
</dbReference>
<dbReference type="PANTHER" id="PTHR22710">
    <property type="entry name" value="X-RAY RADIATION RESISTANCE ASSOCIATED PROTEIN 1 XRRA1"/>
    <property type="match status" value="1"/>
</dbReference>
<dbReference type="AlphaFoldDB" id="A0A1A8R106"/>
<comment type="subcellular location">
    <subcellularLocation>
        <location evidence="1">Cytoplasm</location>
    </subcellularLocation>
</comment>
<gene>
    <name evidence="6" type="primary">XRRA1</name>
</gene>
<evidence type="ECO:0000313" key="6">
    <source>
        <dbReference type="EMBL" id="SBR99417.1"/>
    </source>
</evidence>